<dbReference type="Proteomes" id="UP000053237">
    <property type="component" value="Unassembled WGS sequence"/>
</dbReference>
<evidence type="ECO:0000313" key="1">
    <source>
        <dbReference type="EMBL" id="CCI10332.1"/>
    </source>
</evidence>
<dbReference type="EMBL" id="CAIX01000223">
    <property type="protein sequence ID" value="CCI10332.1"/>
    <property type="molecule type" value="Genomic_DNA"/>
</dbReference>
<accession>A0A024FTQ6</accession>
<reference evidence="1 2" key="1">
    <citation type="submission" date="2012-05" db="EMBL/GenBank/DDBJ databases">
        <title>Recombination and specialization in a pathogen metapopulation.</title>
        <authorList>
            <person name="Gardiner A."/>
            <person name="Kemen E."/>
            <person name="Schultz-Larsen T."/>
            <person name="MacLean D."/>
            <person name="Van Oosterhout C."/>
            <person name="Jones J.D.G."/>
        </authorList>
    </citation>
    <scope>NUCLEOTIDE SEQUENCE [LARGE SCALE GENOMIC DNA]</scope>
    <source>
        <strain evidence="1 2">Ac Nc2</strain>
    </source>
</reference>
<gene>
    <name evidence="1" type="ORF">BN9_095080</name>
</gene>
<sequence length="144" mass="16210">MEKEVEGVHLIRNASISNLIINQVRMRNIFFSQRTPLPNFAVKWYEAAMKQHASAVNLPSKLKEVQESSIFPFNTLSKSPSYHGLEECHVAADILSALMMLETAAKKGVGWCVLPGSIVPFRDTKRNVAIDTLKFRFFLDTAVD</sequence>
<organism evidence="1 2">
    <name type="scientific">Albugo candida</name>
    <dbReference type="NCBI Taxonomy" id="65357"/>
    <lineage>
        <taxon>Eukaryota</taxon>
        <taxon>Sar</taxon>
        <taxon>Stramenopiles</taxon>
        <taxon>Oomycota</taxon>
        <taxon>Peronosporomycetes</taxon>
        <taxon>Albuginales</taxon>
        <taxon>Albuginaceae</taxon>
        <taxon>Albugo</taxon>
    </lineage>
</organism>
<comment type="caution">
    <text evidence="1">The sequence shown here is derived from an EMBL/GenBank/DDBJ whole genome shotgun (WGS) entry which is preliminary data.</text>
</comment>
<dbReference type="InParanoid" id="A0A024FTQ6"/>
<dbReference type="AlphaFoldDB" id="A0A024FTQ6"/>
<dbReference type="OrthoDB" id="156520at2759"/>
<proteinExistence type="predicted"/>
<protein>
    <submittedName>
        <fullName evidence="1">Uncharacterized protein</fullName>
    </submittedName>
</protein>
<keyword evidence="2" id="KW-1185">Reference proteome</keyword>
<name>A0A024FTQ6_9STRA</name>
<evidence type="ECO:0000313" key="2">
    <source>
        <dbReference type="Proteomes" id="UP000053237"/>
    </source>
</evidence>